<evidence type="ECO:0000256" key="3">
    <source>
        <dbReference type="ARBA" id="ARBA00010535"/>
    </source>
</evidence>
<keyword evidence="9 12" id="KW-0472">Membrane</keyword>
<proteinExistence type="inferred from homology"/>
<dbReference type="GO" id="GO:0009060">
    <property type="term" value="P:aerobic respiration"/>
    <property type="evidence" value="ECO:0007669"/>
    <property type="project" value="TreeGrafter"/>
</dbReference>
<dbReference type="HAMAP" id="MF_01350">
    <property type="entry name" value="NDH1_NuoH"/>
    <property type="match status" value="1"/>
</dbReference>
<organism evidence="13">
    <name type="scientific">Phyllodiaptomus tunguidus</name>
    <dbReference type="NCBI Taxonomy" id="2690417"/>
    <lineage>
        <taxon>Eukaryota</taxon>
        <taxon>Metazoa</taxon>
        <taxon>Ecdysozoa</taxon>
        <taxon>Arthropoda</taxon>
        <taxon>Crustacea</taxon>
        <taxon>Multicrustacea</taxon>
        <taxon>Hexanauplia</taxon>
        <taxon>Copepoda</taxon>
        <taxon>Calanoida</taxon>
        <taxon>Diaptomidae</taxon>
        <taxon>Phyllodiaptomus</taxon>
    </lineage>
</organism>
<dbReference type="PANTHER" id="PTHR11432">
    <property type="entry name" value="NADH DEHYDROGENASE SUBUNIT 1"/>
    <property type="match status" value="1"/>
</dbReference>
<evidence type="ECO:0000256" key="10">
    <source>
        <dbReference type="RuleBase" id="RU000471"/>
    </source>
</evidence>
<dbReference type="InterPro" id="IPR018086">
    <property type="entry name" value="NADH_UbQ_OxRdtase_su1_CS"/>
</dbReference>
<dbReference type="GO" id="GO:0008137">
    <property type="term" value="F:NADH dehydrogenase (ubiquinone) activity"/>
    <property type="evidence" value="ECO:0007669"/>
    <property type="project" value="UniProtKB-EC"/>
</dbReference>
<dbReference type="GO" id="GO:0003954">
    <property type="term" value="F:NADH dehydrogenase activity"/>
    <property type="evidence" value="ECO:0007669"/>
    <property type="project" value="TreeGrafter"/>
</dbReference>
<accession>A0A6G6YBU9</accession>
<keyword evidence="5" id="KW-0813">Transport</keyword>
<feature type="transmembrane region" description="Helical" evidence="12">
    <location>
        <begin position="15"/>
        <end position="41"/>
    </location>
</feature>
<keyword evidence="10" id="KW-0520">NAD</keyword>
<keyword evidence="11 13" id="KW-0496">Mitochondrion</keyword>
<comment type="subcellular location">
    <subcellularLocation>
        <location evidence="10">Mitochondrion inner membrane</location>
        <topology evidence="10">Multi-pass membrane protein</topology>
    </subcellularLocation>
    <subcellularLocation>
        <location evidence="2">Mitochondrion membrane</location>
        <topology evidence="2">Multi-pass membrane protein</topology>
    </subcellularLocation>
</comment>
<gene>
    <name evidence="13" type="primary">ND1</name>
</gene>
<dbReference type="GO" id="GO:0005743">
    <property type="term" value="C:mitochondrial inner membrane"/>
    <property type="evidence" value="ECO:0007669"/>
    <property type="project" value="UniProtKB-SubCell"/>
</dbReference>
<evidence type="ECO:0000313" key="13">
    <source>
        <dbReference type="EMBL" id="QIG86770.1"/>
    </source>
</evidence>
<feature type="transmembrane region" description="Helical" evidence="12">
    <location>
        <begin position="193"/>
        <end position="212"/>
    </location>
</feature>
<feature type="transmembrane region" description="Helical" evidence="12">
    <location>
        <begin position="233"/>
        <end position="260"/>
    </location>
</feature>
<feature type="transmembrane region" description="Helical" evidence="12">
    <location>
        <begin position="113"/>
        <end position="132"/>
    </location>
</feature>
<protein>
    <recommendedName>
        <fullName evidence="4 11">NADH-ubiquinone oxidoreductase chain 1</fullName>
        <ecNumber evidence="11">7.1.1.2</ecNumber>
    </recommendedName>
</protein>
<dbReference type="InterPro" id="IPR001694">
    <property type="entry name" value="NADH_UbQ_OxRdtase_su1/FPO"/>
</dbReference>
<comment type="catalytic activity">
    <reaction evidence="11">
        <text>a ubiquinone + NADH + 5 H(+)(in) = a ubiquinol + NAD(+) + 4 H(+)(out)</text>
        <dbReference type="Rhea" id="RHEA:29091"/>
        <dbReference type="Rhea" id="RHEA-COMP:9565"/>
        <dbReference type="Rhea" id="RHEA-COMP:9566"/>
        <dbReference type="ChEBI" id="CHEBI:15378"/>
        <dbReference type="ChEBI" id="CHEBI:16389"/>
        <dbReference type="ChEBI" id="CHEBI:17976"/>
        <dbReference type="ChEBI" id="CHEBI:57540"/>
        <dbReference type="ChEBI" id="CHEBI:57945"/>
        <dbReference type="EC" id="7.1.1.2"/>
    </reaction>
</comment>
<keyword evidence="8 11" id="KW-0830">Ubiquinone</keyword>
<feature type="transmembrane region" description="Helical" evidence="12">
    <location>
        <begin position="266"/>
        <end position="283"/>
    </location>
</feature>
<dbReference type="EC" id="7.1.1.2" evidence="11"/>
<evidence type="ECO:0000256" key="11">
    <source>
        <dbReference type="RuleBase" id="RU000473"/>
    </source>
</evidence>
<dbReference type="AlphaFoldDB" id="A0A6G6YBU9"/>
<evidence type="ECO:0000256" key="12">
    <source>
        <dbReference type="SAM" id="Phobius"/>
    </source>
</evidence>
<evidence type="ECO:0000256" key="7">
    <source>
        <dbReference type="ARBA" id="ARBA00022989"/>
    </source>
</evidence>
<dbReference type="EMBL" id="MN927223">
    <property type="protein sequence ID" value="QIG86770.1"/>
    <property type="molecule type" value="Genomic_DNA"/>
</dbReference>
<evidence type="ECO:0000256" key="2">
    <source>
        <dbReference type="ARBA" id="ARBA00004225"/>
    </source>
</evidence>
<evidence type="ECO:0000256" key="1">
    <source>
        <dbReference type="ARBA" id="ARBA00003257"/>
    </source>
</evidence>
<feature type="transmembrane region" description="Helical" evidence="12">
    <location>
        <begin position="303"/>
        <end position="320"/>
    </location>
</feature>
<dbReference type="CTD" id="4535"/>
<feature type="transmembrane region" description="Helical" evidence="12">
    <location>
        <begin position="153"/>
        <end position="173"/>
    </location>
</feature>
<keyword evidence="6 10" id="KW-0812">Transmembrane</keyword>
<dbReference type="PROSITE" id="PS00667">
    <property type="entry name" value="COMPLEX1_ND1_1"/>
    <property type="match status" value="1"/>
</dbReference>
<dbReference type="RefSeq" id="YP_009744760.1">
    <property type="nucleotide sequence ID" value="NC_046743.1"/>
</dbReference>
<feature type="transmembrane region" description="Helical" evidence="12">
    <location>
        <begin position="87"/>
        <end position="107"/>
    </location>
</feature>
<name>A0A6G6YBU9_9MAXI</name>
<evidence type="ECO:0000256" key="9">
    <source>
        <dbReference type="ARBA" id="ARBA00023136"/>
    </source>
</evidence>
<geneLocation type="mitochondrion" evidence="13"/>
<reference evidence="13" key="1">
    <citation type="submission" date="2020-01" db="EMBL/GenBank/DDBJ databases">
        <authorList>
            <person name="Zhang X.X."/>
        </authorList>
    </citation>
    <scope>NUCLEOTIDE SEQUENCE</scope>
</reference>
<dbReference type="GeneID" id="54100450"/>
<evidence type="ECO:0000256" key="4">
    <source>
        <dbReference type="ARBA" id="ARBA00021009"/>
    </source>
</evidence>
<evidence type="ECO:0000256" key="8">
    <source>
        <dbReference type="ARBA" id="ARBA00023075"/>
    </source>
</evidence>
<dbReference type="Pfam" id="PF00146">
    <property type="entry name" value="NADHdh"/>
    <property type="match status" value="1"/>
</dbReference>
<dbReference type="PROSITE" id="PS00668">
    <property type="entry name" value="COMPLEX1_ND1_2"/>
    <property type="match status" value="1"/>
</dbReference>
<dbReference type="PANTHER" id="PTHR11432:SF3">
    <property type="entry name" value="NADH-UBIQUINONE OXIDOREDUCTASE CHAIN 1"/>
    <property type="match status" value="1"/>
</dbReference>
<evidence type="ECO:0000256" key="5">
    <source>
        <dbReference type="ARBA" id="ARBA00022448"/>
    </source>
</evidence>
<sequence length="321" mass="36824">MLNIFMLLMKLFKVYMIMMTFLNYLILVICVLINVAFITLLERKILGYSQLRKGPNKVSVGGILQPFNDAIKLFSKESFKPVSSNKILYLFSPALAITFSLVVFSSFPFFEMNFSFGLTMILIYMVLSMNVYPTLISGWSSNSKYAMVGSLRAVAQTISYEVSLALIFLFFLTFSSSLSLTFCSQENFFWGKYFLYFPMLGLWLISCIAETNRTPFDFAEGESELVSGFNIEYGAVSFAMIFMAEYASIYFMSVLFTVFFLPFQPGGVSCAFSSTILVFIWVWARTTLPRYRFDLLMNMAWKFYLPVTLFFFGYAVSGVYF</sequence>
<comment type="function">
    <text evidence="1">Core subunit of the mitochondrial membrane respiratory chain NADH dehydrogenase (Complex I) that is believed to belong to the minimal assembly required for catalysis. Complex I functions in the transfer of electrons from NADH to the respiratory chain. The immediate electron acceptor for the enzyme is believed to be ubiquinone.</text>
</comment>
<keyword evidence="7 12" id="KW-1133">Transmembrane helix</keyword>
<evidence type="ECO:0000256" key="6">
    <source>
        <dbReference type="ARBA" id="ARBA00022692"/>
    </source>
</evidence>
<comment type="similarity">
    <text evidence="3 10">Belongs to the complex I subunit 1 family.</text>
</comment>